<comment type="similarity">
    <text evidence="2">Belongs to the COG8 family.</text>
</comment>
<dbReference type="Proteomes" id="UP000298663">
    <property type="component" value="Unassembled WGS sequence"/>
</dbReference>
<comment type="caution">
    <text evidence="9">The sequence shown here is derived from an EMBL/GenBank/DDBJ whole genome shotgun (WGS) entry which is preliminary data.</text>
</comment>
<evidence type="ECO:0000256" key="3">
    <source>
        <dbReference type="ARBA" id="ARBA00020983"/>
    </source>
</evidence>
<dbReference type="GO" id="GO:0006891">
    <property type="term" value="P:intra-Golgi vesicle-mediated transport"/>
    <property type="evidence" value="ECO:0007669"/>
    <property type="project" value="TreeGrafter"/>
</dbReference>
<dbReference type="OrthoDB" id="1661054at2759"/>
<evidence type="ECO:0000313" key="9">
    <source>
        <dbReference type="EMBL" id="TKR95793.1"/>
    </source>
</evidence>
<dbReference type="GO" id="GO:0000139">
    <property type="term" value="C:Golgi membrane"/>
    <property type="evidence" value="ECO:0007669"/>
    <property type="project" value="UniProtKB-SubCell"/>
</dbReference>
<dbReference type="PANTHER" id="PTHR21311:SF0">
    <property type="entry name" value="CONSERVED OLIGOMERIC GOLGI COMPLEX SUBUNIT 8"/>
    <property type="match status" value="1"/>
</dbReference>
<gene>
    <name evidence="9" type="ORF">L596_009917</name>
</gene>
<keyword evidence="10" id="KW-1185">Reference proteome</keyword>
<reference evidence="9 10" key="1">
    <citation type="journal article" date="2015" name="Genome Biol.">
        <title>Comparative genomics of Steinernema reveals deeply conserved gene regulatory networks.</title>
        <authorList>
            <person name="Dillman A.R."/>
            <person name="Macchietto M."/>
            <person name="Porter C.F."/>
            <person name="Rogers A."/>
            <person name="Williams B."/>
            <person name="Antoshechkin I."/>
            <person name="Lee M.M."/>
            <person name="Goodwin Z."/>
            <person name="Lu X."/>
            <person name="Lewis E.E."/>
            <person name="Goodrich-Blair H."/>
            <person name="Stock S.P."/>
            <person name="Adams B.J."/>
            <person name="Sternberg P.W."/>
            <person name="Mortazavi A."/>
        </authorList>
    </citation>
    <scope>NUCLEOTIDE SEQUENCE [LARGE SCALE GENOMIC DNA]</scope>
    <source>
        <strain evidence="9 10">ALL</strain>
    </source>
</reference>
<evidence type="ECO:0000256" key="8">
    <source>
        <dbReference type="ARBA" id="ARBA00031347"/>
    </source>
</evidence>
<evidence type="ECO:0000313" key="10">
    <source>
        <dbReference type="Proteomes" id="UP000298663"/>
    </source>
</evidence>
<keyword evidence="7" id="KW-0472">Membrane</keyword>
<dbReference type="SUPFAM" id="SSF74788">
    <property type="entry name" value="Cullin repeat-like"/>
    <property type="match status" value="1"/>
</dbReference>
<dbReference type="InterPro" id="IPR016159">
    <property type="entry name" value="Cullin_repeat-like_dom_sf"/>
</dbReference>
<evidence type="ECO:0000256" key="1">
    <source>
        <dbReference type="ARBA" id="ARBA00004395"/>
    </source>
</evidence>
<dbReference type="InterPro" id="IPR007255">
    <property type="entry name" value="COG8"/>
</dbReference>
<dbReference type="EMBL" id="AZBU02000002">
    <property type="protein sequence ID" value="TKR95793.1"/>
    <property type="molecule type" value="Genomic_DNA"/>
</dbReference>
<dbReference type="AlphaFoldDB" id="A0A4U5PH84"/>
<evidence type="ECO:0000256" key="4">
    <source>
        <dbReference type="ARBA" id="ARBA00022448"/>
    </source>
</evidence>
<dbReference type="PANTHER" id="PTHR21311">
    <property type="entry name" value="CONSERVED OLIGOMERIC GOLGI COMPLEX COMPONENT 8"/>
    <property type="match status" value="1"/>
</dbReference>
<evidence type="ECO:0000256" key="6">
    <source>
        <dbReference type="ARBA" id="ARBA00023034"/>
    </source>
</evidence>
<accession>A0A4U5PH84</accession>
<comment type="subcellular location">
    <subcellularLocation>
        <location evidence="1">Golgi apparatus membrane</location>
        <topology evidence="1">Peripheral membrane protein</topology>
    </subcellularLocation>
</comment>
<reference evidence="9 10" key="2">
    <citation type="journal article" date="2019" name="G3 (Bethesda)">
        <title>Hybrid Assembly of the Genome of the Entomopathogenic Nematode Steinernema carpocapsae Identifies the X-Chromosome.</title>
        <authorList>
            <person name="Serra L."/>
            <person name="Macchietto M."/>
            <person name="Macias-Munoz A."/>
            <person name="McGill C.J."/>
            <person name="Rodriguez I.M."/>
            <person name="Rodriguez B."/>
            <person name="Murad R."/>
            <person name="Mortazavi A."/>
        </authorList>
    </citation>
    <scope>NUCLEOTIDE SEQUENCE [LARGE SCALE GENOMIC DNA]</scope>
    <source>
        <strain evidence="9 10">ALL</strain>
    </source>
</reference>
<dbReference type="Pfam" id="PF04124">
    <property type="entry name" value="Dor1"/>
    <property type="match status" value="1"/>
</dbReference>
<sequence length="520" mass="59473">MAKSVDDDMKTLSVRRLRAARSSLSSLAATLQDEIGDLAFNNYRTYADVGNTADLCNEMFCSMSATTSELKDVVPELFHRIKKFYVDSERVAQELGLLKKAAAKENPLWDLFTLPNVMEKCIRAGHYDSAYSLTNYATQLAQMNLTKNPVVLTIVDTLNASRHGLLDELFSKFLGPIDLSTGILVVNNIRKIPSISPTQLRVTILQYRDMYLEKQIIALFGQPGFLQHAIEVYRECMYETMVLYLAVFPENDFMRRFDMIQDPRWVQWQLASQNVVLQQWAYRNLNRLFDLIREAERKCPVDISNVVAKLMTFAFSFGRMGLDFRTIIVSEVDSILKVSFEARVNKATLTLANKAGIIGYVDIPKHEAIAEVSLEINQWDALCVYGNEVLRALNDLRPNLAMIQTLKKSFRTILTWLDRLMAKDKVQMAKKAATLFIKCFIPYVRKNLYTFFAYETSFRKVSGSAVSKASFESHFNLLKEDLFLGCVQKEFFMELYRSLEPEEKSTTVSIEGMDFGESEC</sequence>
<evidence type="ECO:0000256" key="2">
    <source>
        <dbReference type="ARBA" id="ARBA00006419"/>
    </source>
</evidence>
<protein>
    <recommendedName>
        <fullName evidence="3">Conserved oligomeric Golgi complex subunit 8</fullName>
    </recommendedName>
    <alternativeName>
        <fullName evidence="8">Component of oligomeric Golgi complex 8</fullName>
    </alternativeName>
</protein>
<proteinExistence type="inferred from homology"/>
<keyword evidence="5" id="KW-0653">Protein transport</keyword>
<name>A0A4U5PH84_STECR</name>
<evidence type="ECO:0000256" key="7">
    <source>
        <dbReference type="ARBA" id="ARBA00023136"/>
    </source>
</evidence>
<dbReference type="GO" id="GO:0015031">
    <property type="term" value="P:protein transport"/>
    <property type="evidence" value="ECO:0007669"/>
    <property type="project" value="UniProtKB-KW"/>
</dbReference>
<keyword evidence="4" id="KW-0813">Transport</keyword>
<evidence type="ECO:0000256" key="5">
    <source>
        <dbReference type="ARBA" id="ARBA00022927"/>
    </source>
</evidence>
<dbReference type="GO" id="GO:0017119">
    <property type="term" value="C:Golgi transport complex"/>
    <property type="evidence" value="ECO:0007669"/>
    <property type="project" value="InterPro"/>
</dbReference>
<organism evidence="9 10">
    <name type="scientific">Steinernema carpocapsae</name>
    <name type="common">Entomopathogenic nematode</name>
    <dbReference type="NCBI Taxonomy" id="34508"/>
    <lineage>
        <taxon>Eukaryota</taxon>
        <taxon>Metazoa</taxon>
        <taxon>Ecdysozoa</taxon>
        <taxon>Nematoda</taxon>
        <taxon>Chromadorea</taxon>
        <taxon>Rhabditida</taxon>
        <taxon>Tylenchina</taxon>
        <taxon>Panagrolaimomorpha</taxon>
        <taxon>Strongyloidoidea</taxon>
        <taxon>Steinernematidae</taxon>
        <taxon>Steinernema</taxon>
    </lineage>
</organism>
<keyword evidence="6" id="KW-0333">Golgi apparatus</keyword>